<keyword evidence="1" id="KW-0812">Transmembrane</keyword>
<feature type="transmembrane region" description="Helical" evidence="1">
    <location>
        <begin position="216"/>
        <end position="236"/>
    </location>
</feature>
<name>A0A0L0G863_9EUKA</name>
<dbReference type="AlphaFoldDB" id="A0A0L0G863"/>
<evidence type="ECO:0000256" key="1">
    <source>
        <dbReference type="SAM" id="Phobius"/>
    </source>
</evidence>
<dbReference type="Pfam" id="PF13787">
    <property type="entry name" value="HXXEE"/>
    <property type="match status" value="1"/>
</dbReference>
<feature type="transmembrane region" description="Helical" evidence="1">
    <location>
        <begin position="92"/>
        <end position="109"/>
    </location>
</feature>
<dbReference type="GeneID" id="25903220"/>
<feature type="transmembrane region" description="Helical" evidence="1">
    <location>
        <begin position="189"/>
        <end position="209"/>
    </location>
</feature>
<reference evidence="2 3" key="1">
    <citation type="submission" date="2011-02" db="EMBL/GenBank/DDBJ databases">
        <title>The Genome Sequence of Sphaeroforma arctica JP610.</title>
        <authorList>
            <consortium name="The Broad Institute Genome Sequencing Platform"/>
            <person name="Russ C."/>
            <person name="Cuomo C."/>
            <person name="Young S.K."/>
            <person name="Zeng Q."/>
            <person name="Gargeya S."/>
            <person name="Alvarado L."/>
            <person name="Berlin A."/>
            <person name="Chapman S.B."/>
            <person name="Chen Z."/>
            <person name="Freedman E."/>
            <person name="Gellesch M."/>
            <person name="Goldberg J."/>
            <person name="Griggs A."/>
            <person name="Gujja S."/>
            <person name="Heilman E."/>
            <person name="Heiman D."/>
            <person name="Howarth C."/>
            <person name="Mehta T."/>
            <person name="Neiman D."/>
            <person name="Pearson M."/>
            <person name="Roberts A."/>
            <person name="Saif S."/>
            <person name="Shea T."/>
            <person name="Shenoy N."/>
            <person name="Sisk P."/>
            <person name="Stolte C."/>
            <person name="Sykes S."/>
            <person name="White J."/>
            <person name="Yandava C."/>
            <person name="Burger G."/>
            <person name="Gray M.W."/>
            <person name="Holland P.W.H."/>
            <person name="King N."/>
            <person name="Lang F.B.F."/>
            <person name="Roger A.J."/>
            <person name="Ruiz-Trillo I."/>
            <person name="Haas B."/>
            <person name="Nusbaum C."/>
            <person name="Birren B."/>
        </authorList>
    </citation>
    <scope>NUCLEOTIDE SEQUENCE [LARGE SCALE GENOMIC DNA]</scope>
    <source>
        <strain evidence="2 3">JP610</strain>
    </source>
</reference>
<proteinExistence type="predicted"/>
<keyword evidence="1" id="KW-1133">Transmembrane helix</keyword>
<evidence type="ECO:0000313" key="3">
    <source>
        <dbReference type="Proteomes" id="UP000054560"/>
    </source>
</evidence>
<dbReference type="RefSeq" id="XP_014158991.1">
    <property type="nucleotide sequence ID" value="XM_014303516.1"/>
</dbReference>
<sequence>MSSLGGYDANPKAPDIPARMLTKAVYLPLVGVLLAWSLVGGVLHGGGLDQSSYGYRFLTSTWALFIGGFLIAGIPFMLAPPYVKLTHDAREWLTWLCLFCSAMVGLRCVESYGFDLLHKERHAYVQFLSEKIFDCEAAIVEHPTVKYVYIMSGTCPYDLETILWENIYEWSLMMLLPLSFVLPTSRRSIALLFNLIFLASGALFLHIIPSVYYLRYVPGVASSAMLNLPFALYGIYTLYASDLVNGNHIMLGTIVAGPLGLAVIKYLPVVLFREAFIGKELQHNLIVCLSCGLPLMSIFLTPTPTAVGCANRGGTDLKDGKKRI</sequence>
<keyword evidence="1" id="KW-0472">Membrane</keyword>
<accession>A0A0L0G863</accession>
<dbReference type="InterPro" id="IPR025671">
    <property type="entry name" value="HXXEE"/>
</dbReference>
<gene>
    <name evidence="2" type="ORF">SARC_02716</name>
</gene>
<feature type="transmembrane region" description="Helical" evidence="1">
    <location>
        <begin position="25"/>
        <end position="45"/>
    </location>
</feature>
<protein>
    <submittedName>
        <fullName evidence="2">Uncharacterized protein</fullName>
    </submittedName>
</protein>
<feature type="transmembrane region" description="Helical" evidence="1">
    <location>
        <begin position="248"/>
        <end position="272"/>
    </location>
</feature>
<organism evidence="2 3">
    <name type="scientific">Sphaeroforma arctica JP610</name>
    <dbReference type="NCBI Taxonomy" id="667725"/>
    <lineage>
        <taxon>Eukaryota</taxon>
        <taxon>Ichthyosporea</taxon>
        <taxon>Ichthyophonida</taxon>
        <taxon>Sphaeroforma</taxon>
    </lineage>
</organism>
<feature type="transmembrane region" description="Helical" evidence="1">
    <location>
        <begin position="284"/>
        <end position="302"/>
    </location>
</feature>
<dbReference type="EMBL" id="KQ241721">
    <property type="protein sequence ID" value="KNC85089.1"/>
    <property type="molecule type" value="Genomic_DNA"/>
</dbReference>
<feature type="transmembrane region" description="Helical" evidence="1">
    <location>
        <begin position="57"/>
        <end position="80"/>
    </location>
</feature>
<evidence type="ECO:0000313" key="2">
    <source>
        <dbReference type="EMBL" id="KNC85089.1"/>
    </source>
</evidence>
<dbReference type="Proteomes" id="UP000054560">
    <property type="component" value="Unassembled WGS sequence"/>
</dbReference>
<keyword evidence="3" id="KW-1185">Reference proteome</keyword>